<dbReference type="AlphaFoldDB" id="A0A239JWR7"/>
<evidence type="ECO:0000313" key="9">
    <source>
        <dbReference type="EMBL" id="SNT10119.1"/>
    </source>
</evidence>
<evidence type="ECO:0000256" key="5">
    <source>
        <dbReference type="ARBA" id="ARBA00022692"/>
    </source>
</evidence>
<keyword evidence="3" id="KW-0813">Transport</keyword>
<keyword evidence="6 8" id="KW-1133">Transmembrane helix</keyword>
<dbReference type="Gene3D" id="1.20.1740.10">
    <property type="entry name" value="Amino acid/polyamine transporter I"/>
    <property type="match status" value="1"/>
</dbReference>
<dbReference type="EMBL" id="FZOJ01000040">
    <property type="protein sequence ID" value="SNT10119.1"/>
    <property type="molecule type" value="Genomic_DNA"/>
</dbReference>
<dbReference type="OrthoDB" id="1931502at2"/>
<dbReference type="InterPro" id="IPR004761">
    <property type="entry name" value="Spore_GerAB"/>
</dbReference>
<feature type="transmembrane region" description="Helical" evidence="8">
    <location>
        <begin position="115"/>
        <end position="135"/>
    </location>
</feature>
<sequence length="368" mass="41482">MYQKYKNGEISAVQSFIIILSMSIGAGVLGLARVVSEVSQQDAWISVFINGLFISFIMIVIVYTISRFPQYNFLQYTSYLLSKPLGYLVSIAYSVYAVLVAAVVIRFLSEMVYTWLLPNTPIYIANFIIVITVVYMNKSGITALARFAEALAFLLVPFALLIFVGLPEASFINLRPIGGSGLVPILKGTIPSFFSFAGYEALLVYYPYVSDKQRPIMKYSVSALLMITIFYTAAVAAQIALYGPQEIQQVLYPSINYLTAVDFPIIERTEIFFTIFWTFTVLVTVGIQYMAGCIVLQNIFVTRKTSFFVYLLSPVVYLLSLYPQNTAEVVDYGDKVGKLNIFFGLLLPFILFIMYFIKGRKNHYEENS</sequence>
<comment type="similarity">
    <text evidence="2">Belongs to the amino acid-polyamine-organocation (APC) superfamily. Spore germination protein (SGP) (TC 2.A.3.9) family.</text>
</comment>
<dbReference type="Proteomes" id="UP000198304">
    <property type="component" value="Unassembled WGS sequence"/>
</dbReference>
<accession>A0A239JWR7</accession>
<feature type="transmembrane region" description="Helical" evidence="8">
    <location>
        <begin position="12"/>
        <end position="32"/>
    </location>
</feature>
<feature type="transmembrane region" description="Helical" evidence="8">
    <location>
        <begin position="147"/>
        <end position="166"/>
    </location>
</feature>
<evidence type="ECO:0000256" key="7">
    <source>
        <dbReference type="ARBA" id="ARBA00023136"/>
    </source>
</evidence>
<dbReference type="RefSeq" id="WP_089285150.1">
    <property type="nucleotide sequence ID" value="NZ_FZOJ01000040.1"/>
</dbReference>
<evidence type="ECO:0000256" key="4">
    <source>
        <dbReference type="ARBA" id="ARBA00022544"/>
    </source>
</evidence>
<dbReference type="GO" id="GO:0009847">
    <property type="term" value="P:spore germination"/>
    <property type="evidence" value="ECO:0007669"/>
    <property type="project" value="InterPro"/>
</dbReference>
<keyword evidence="10" id="KW-1185">Reference proteome</keyword>
<feature type="transmembrane region" description="Helical" evidence="8">
    <location>
        <begin position="307"/>
        <end position="324"/>
    </location>
</feature>
<evidence type="ECO:0000256" key="2">
    <source>
        <dbReference type="ARBA" id="ARBA00007998"/>
    </source>
</evidence>
<feature type="transmembrane region" description="Helical" evidence="8">
    <location>
        <begin position="221"/>
        <end position="243"/>
    </location>
</feature>
<evidence type="ECO:0000256" key="8">
    <source>
        <dbReference type="SAM" id="Phobius"/>
    </source>
</evidence>
<evidence type="ECO:0000313" key="10">
    <source>
        <dbReference type="Proteomes" id="UP000198304"/>
    </source>
</evidence>
<evidence type="ECO:0000256" key="3">
    <source>
        <dbReference type="ARBA" id="ARBA00022448"/>
    </source>
</evidence>
<comment type="subcellular location">
    <subcellularLocation>
        <location evidence="1">Membrane</location>
        <topology evidence="1">Multi-pass membrane protein</topology>
    </subcellularLocation>
</comment>
<protein>
    <submittedName>
        <fullName evidence="9">Spore germination protein (Amino acid permease)</fullName>
    </submittedName>
</protein>
<evidence type="ECO:0000256" key="6">
    <source>
        <dbReference type="ARBA" id="ARBA00022989"/>
    </source>
</evidence>
<keyword evidence="5 8" id="KW-0812">Transmembrane</keyword>
<feature type="transmembrane region" description="Helical" evidence="8">
    <location>
        <begin position="190"/>
        <end position="209"/>
    </location>
</feature>
<keyword evidence="4" id="KW-0309">Germination</keyword>
<dbReference type="PANTHER" id="PTHR34975">
    <property type="entry name" value="SPORE GERMINATION PROTEIN A2"/>
    <property type="match status" value="1"/>
</dbReference>
<feature type="transmembrane region" description="Helical" evidence="8">
    <location>
        <begin position="85"/>
        <end position="109"/>
    </location>
</feature>
<feature type="transmembrane region" description="Helical" evidence="8">
    <location>
        <begin position="336"/>
        <end position="357"/>
    </location>
</feature>
<feature type="transmembrane region" description="Helical" evidence="8">
    <location>
        <begin position="44"/>
        <end position="65"/>
    </location>
</feature>
<evidence type="ECO:0000256" key="1">
    <source>
        <dbReference type="ARBA" id="ARBA00004141"/>
    </source>
</evidence>
<dbReference type="GO" id="GO:0016020">
    <property type="term" value="C:membrane"/>
    <property type="evidence" value="ECO:0007669"/>
    <property type="project" value="UniProtKB-SubCell"/>
</dbReference>
<dbReference type="Pfam" id="PF03845">
    <property type="entry name" value="Spore_permease"/>
    <property type="match status" value="1"/>
</dbReference>
<name>A0A239JWR7_9FIRM</name>
<organism evidence="9 10">
    <name type="scientific">Anaerovirgula multivorans</name>
    <dbReference type="NCBI Taxonomy" id="312168"/>
    <lineage>
        <taxon>Bacteria</taxon>
        <taxon>Bacillati</taxon>
        <taxon>Bacillota</taxon>
        <taxon>Clostridia</taxon>
        <taxon>Peptostreptococcales</taxon>
        <taxon>Natronincolaceae</taxon>
        <taxon>Anaerovirgula</taxon>
    </lineage>
</organism>
<dbReference type="PANTHER" id="PTHR34975:SF2">
    <property type="entry name" value="SPORE GERMINATION PROTEIN A2"/>
    <property type="match status" value="1"/>
</dbReference>
<dbReference type="NCBIfam" id="TIGR00912">
    <property type="entry name" value="2A0309"/>
    <property type="match status" value="1"/>
</dbReference>
<keyword evidence="7 8" id="KW-0472">Membrane</keyword>
<reference evidence="9 10" key="1">
    <citation type="submission" date="2017-06" db="EMBL/GenBank/DDBJ databases">
        <authorList>
            <person name="Kim H.J."/>
            <person name="Triplett B.A."/>
        </authorList>
    </citation>
    <scope>NUCLEOTIDE SEQUENCE [LARGE SCALE GENOMIC DNA]</scope>
    <source>
        <strain evidence="9 10">SCA</strain>
    </source>
</reference>
<proteinExistence type="inferred from homology"/>
<feature type="transmembrane region" description="Helical" evidence="8">
    <location>
        <begin position="271"/>
        <end position="295"/>
    </location>
</feature>
<gene>
    <name evidence="9" type="ORF">SAMN05446037_10407</name>
</gene>